<dbReference type="Pfam" id="PF12860">
    <property type="entry name" value="PAS_7"/>
    <property type="match status" value="1"/>
</dbReference>
<dbReference type="InterPro" id="IPR005467">
    <property type="entry name" value="His_kinase_dom"/>
</dbReference>
<dbReference type="EMBL" id="QRDW01000002">
    <property type="protein sequence ID" value="RED52295.1"/>
    <property type="molecule type" value="Genomic_DNA"/>
</dbReference>
<dbReference type="Pfam" id="PF08448">
    <property type="entry name" value="PAS_4"/>
    <property type="match status" value="1"/>
</dbReference>
<dbReference type="RefSeq" id="WP_115935843.1">
    <property type="nucleotide sequence ID" value="NZ_QRDW01000002.1"/>
</dbReference>
<dbReference type="CDD" id="cd00082">
    <property type="entry name" value="HisKA"/>
    <property type="match status" value="1"/>
</dbReference>
<feature type="domain" description="PAC" evidence="15">
    <location>
        <begin position="550"/>
        <end position="600"/>
    </location>
</feature>
<dbReference type="SUPFAM" id="SSF55874">
    <property type="entry name" value="ATPase domain of HSP90 chaperone/DNA topoisomerase II/histidine kinase"/>
    <property type="match status" value="1"/>
</dbReference>
<evidence type="ECO:0000259" key="13">
    <source>
        <dbReference type="PROSITE" id="PS50109"/>
    </source>
</evidence>
<dbReference type="Pfam" id="PF00512">
    <property type="entry name" value="HisKA"/>
    <property type="match status" value="1"/>
</dbReference>
<dbReference type="SMART" id="SM00387">
    <property type="entry name" value="HATPase_c"/>
    <property type="match status" value="1"/>
</dbReference>
<keyword evidence="10" id="KW-0902">Two-component regulatory system</keyword>
<keyword evidence="17" id="KW-1185">Reference proteome</keyword>
<dbReference type="InterPro" id="IPR036890">
    <property type="entry name" value="HATPase_C_sf"/>
</dbReference>
<dbReference type="PROSITE" id="PS50113">
    <property type="entry name" value="PAC"/>
    <property type="match status" value="4"/>
</dbReference>
<name>A0A3D9HS98_9PROT</name>
<dbReference type="OrthoDB" id="8477265at2"/>
<dbReference type="InterPro" id="IPR013656">
    <property type="entry name" value="PAS_4"/>
</dbReference>
<evidence type="ECO:0000256" key="4">
    <source>
        <dbReference type="ARBA" id="ARBA00022475"/>
    </source>
</evidence>
<dbReference type="GO" id="GO:0009927">
    <property type="term" value="F:histidine phosphotransfer kinase activity"/>
    <property type="evidence" value="ECO:0007669"/>
    <property type="project" value="TreeGrafter"/>
</dbReference>
<reference evidence="16 17" key="1">
    <citation type="submission" date="2018-07" db="EMBL/GenBank/DDBJ databases">
        <title>Genomic Encyclopedia of Type Strains, Phase III (KMG-III): the genomes of soil and plant-associated and newly described type strains.</title>
        <authorList>
            <person name="Whitman W."/>
        </authorList>
    </citation>
    <scope>NUCLEOTIDE SEQUENCE [LARGE SCALE GENOMIC DNA]</scope>
    <source>
        <strain evidence="16 17">CECT 8488</strain>
    </source>
</reference>
<keyword evidence="4" id="KW-1003">Cell membrane</keyword>
<evidence type="ECO:0000259" key="15">
    <source>
        <dbReference type="PROSITE" id="PS50113"/>
    </source>
</evidence>
<dbReference type="GO" id="GO:0005886">
    <property type="term" value="C:plasma membrane"/>
    <property type="evidence" value="ECO:0007669"/>
    <property type="project" value="UniProtKB-SubCell"/>
</dbReference>
<dbReference type="NCBIfam" id="TIGR00229">
    <property type="entry name" value="sensory_box"/>
    <property type="match status" value="3"/>
</dbReference>
<dbReference type="PROSITE" id="PS50112">
    <property type="entry name" value="PAS"/>
    <property type="match status" value="1"/>
</dbReference>
<dbReference type="Proteomes" id="UP000256845">
    <property type="component" value="Unassembled WGS sequence"/>
</dbReference>
<feature type="coiled-coil region" evidence="12">
    <location>
        <begin position="181"/>
        <end position="215"/>
    </location>
</feature>
<evidence type="ECO:0000256" key="12">
    <source>
        <dbReference type="SAM" id="Coils"/>
    </source>
</evidence>
<evidence type="ECO:0000313" key="17">
    <source>
        <dbReference type="Proteomes" id="UP000256845"/>
    </source>
</evidence>
<dbReference type="GO" id="GO:0005524">
    <property type="term" value="F:ATP binding"/>
    <property type="evidence" value="ECO:0007669"/>
    <property type="project" value="UniProtKB-KW"/>
</dbReference>
<feature type="domain" description="PAC" evidence="15">
    <location>
        <begin position="296"/>
        <end position="351"/>
    </location>
</feature>
<dbReference type="CDD" id="cd00130">
    <property type="entry name" value="PAS"/>
    <property type="match status" value="2"/>
</dbReference>
<evidence type="ECO:0000256" key="9">
    <source>
        <dbReference type="ARBA" id="ARBA00022840"/>
    </source>
</evidence>
<evidence type="ECO:0000256" key="3">
    <source>
        <dbReference type="ARBA" id="ARBA00012438"/>
    </source>
</evidence>
<comment type="catalytic activity">
    <reaction evidence="1">
        <text>ATP + protein L-histidine = ADP + protein N-phospho-L-histidine.</text>
        <dbReference type="EC" id="2.7.13.3"/>
    </reaction>
</comment>
<organism evidence="16 17">
    <name type="scientific">Aestuariispira insulae</name>
    <dbReference type="NCBI Taxonomy" id="1461337"/>
    <lineage>
        <taxon>Bacteria</taxon>
        <taxon>Pseudomonadati</taxon>
        <taxon>Pseudomonadota</taxon>
        <taxon>Alphaproteobacteria</taxon>
        <taxon>Rhodospirillales</taxon>
        <taxon>Kiloniellaceae</taxon>
        <taxon>Aestuariispira</taxon>
    </lineage>
</organism>
<evidence type="ECO:0000256" key="7">
    <source>
        <dbReference type="ARBA" id="ARBA00022741"/>
    </source>
</evidence>
<keyword evidence="7" id="KW-0547">Nucleotide-binding</keyword>
<feature type="domain" description="PAC" evidence="15">
    <location>
        <begin position="140"/>
        <end position="193"/>
    </location>
</feature>
<evidence type="ECO:0000256" key="5">
    <source>
        <dbReference type="ARBA" id="ARBA00022553"/>
    </source>
</evidence>
<keyword evidence="9" id="KW-0067">ATP-binding</keyword>
<dbReference type="SMART" id="SM00388">
    <property type="entry name" value="HisKA"/>
    <property type="match status" value="1"/>
</dbReference>
<dbReference type="EC" id="2.7.13.3" evidence="3"/>
<evidence type="ECO:0000313" key="16">
    <source>
        <dbReference type="EMBL" id="RED52295.1"/>
    </source>
</evidence>
<dbReference type="InterPro" id="IPR036097">
    <property type="entry name" value="HisK_dim/P_sf"/>
</dbReference>
<dbReference type="SMART" id="SM00086">
    <property type="entry name" value="PAC"/>
    <property type="match status" value="3"/>
</dbReference>
<dbReference type="PANTHER" id="PTHR43047">
    <property type="entry name" value="TWO-COMPONENT HISTIDINE PROTEIN KINASE"/>
    <property type="match status" value="1"/>
</dbReference>
<dbReference type="InterPro" id="IPR003661">
    <property type="entry name" value="HisK_dim/P_dom"/>
</dbReference>
<dbReference type="SMART" id="SM00091">
    <property type="entry name" value="PAS"/>
    <property type="match status" value="4"/>
</dbReference>
<evidence type="ECO:0000256" key="2">
    <source>
        <dbReference type="ARBA" id="ARBA00004236"/>
    </source>
</evidence>
<keyword evidence="6" id="KW-0808">Transferase</keyword>
<evidence type="ECO:0000256" key="1">
    <source>
        <dbReference type="ARBA" id="ARBA00000085"/>
    </source>
</evidence>
<dbReference type="GO" id="GO:0000155">
    <property type="term" value="F:phosphorelay sensor kinase activity"/>
    <property type="evidence" value="ECO:0007669"/>
    <property type="project" value="InterPro"/>
</dbReference>
<proteinExistence type="predicted"/>
<dbReference type="Gene3D" id="3.30.565.10">
    <property type="entry name" value="Histidine kinase-like ATPase, C-terminal domain"/>
    <property type="match status" value="1"/>
</dbReference>
<dbReference type="PROSITE" id="PS50109">
    <property type="entry name" value="HIS_KIN"/>
    <property type="match status" value="1"/>
</dbReference>
<dbReference type="Gene3D" id="1.10.287.130">
    <property type="match status" value="1"/>
</dbReference>
<dbReference type="FunFam" id="3.30.565.10:FF:000023">
    <property type="entry name" value="PAS domain-containing sensor histidine kinase"/>
    <property type="match status" value="1"/>
</dbReference>
<protein>
    <recommendedName>
        <fullName evidence="3">histidine kinase</fullName>
        <ecNumber evidence="3">2.7.13.3</ecNumber>
    </recommendedName>
</protein>
<evidence type="ECO:0000256" key="10">
    <source>
        <dbReference type="ARBA" id="ARBA00023012"/>
    </source>
</evidence>
<sequence length="884" mass="100129">MTAEDDLRKSLLRKTKAELVEELLDLRQGRALSAASQLPSDQSCAPFPINIDESSITNLAADVNSHEFLKLVVESTPQYIYWKDVEGRYLGCNLNFARAAGVGTPDQIIGLKDADLAWGAGDAELYVETDLKVIRENRPSLHKVRPFRGSDGSTRIIDSSKAPLRDKSGNVIGIIGFFDDVTALKRNEEELIRHRDRLEQLVEERTEAIKQEIEARHATEKALRDSENRLQAALGSMSGGFMVVDQELTLIAYNRRFRELYQLPDEMVRTGINLTEIFQFRADRGDYGPGLTKDLVRRRARSYREDGLMVYEDRVPGGVLEVYRSPTEDGGVVAVFNDITTRKKAEQKLQEREAFLQSILATSQQGYWQIDKNKRTVDVNESLCLMFGRDREDIMGKTPMDFIAPGQEEELVARINMRETQSRRTFPMDYLKKDGSLLRTVVHATALYAPDGTVTGSFAFLSDVTELHDQQQLLQANERRLIRILNASPIAVGISSVASGKILFANQRSADMFGYPDVESLLGQTTLDHWVEIEQREVFREIMRTEGRVASREMRMRDLTGREYWVLTSWDPIHHEGQDCILFWAYDVTEIKDAQVNLEKLNQDLHLEAEERRQAQLALQDTLAHLEERVRERTVELEQEIKRADYANRTKTEFLNNMSHELRTPLNAVIGFSDMMMNEFLGPIGNEAYRGYARDIHDSGNYLLSIINDILDVSRIESGTMELEETEFEISDMIQSCVEMIRVRASERHLKLKTEIEPQMPWLRADNRRLKQILLNLLSNAIKFTPQGGVITIRAYLGAGGCPCLEVQDTGIGIDPDNIGTVLEPFGKVETAMVRQHEGIGLGLPIVKAMVEQHGGRLEILSQLGEGVTVRVTLPRERALSKAG</sequence>
<keyword evidence="12" id="KW-0175">Coiled coil</keyword>
<dbReference type="InterPro" id="IPR001610">
    <property type="entry name" value="PAC"/>
</dbReference>
<keyword evidence="11" id="KW-0472">Membrane</keyword>
<keyword evidence="8" id="KW-0418">Kinase</keyword>
<dbReference type="InterPro" id="IPR013767">
    <property type="entry name" value="PAS_fold"/>
</dbReference>
<dbReference type="Gene3D" id="3.30.450.20">
    <property type="entry name" value="PAS domain"/>
    <property type="match status" value="4"/>
</dbReference>
<dbReference type="InterPro" id="IPR004358">
    <property type="entry name" value="Sig_transdc_His_kin-like_C"/>
</dbReference>
<keyword evidence="5" id="KW-0597">Phosphoprotein</keyword>
<dbReference type="InterPro" id="IPR003594">
    <property type="entry name" value="HATPase_dom"/>
</dbReference>
<dbReference type="SUPFAM" id="SSF55785">
    <property type="entry name" value="PYP-like sensor domain (PAS domain)"/>
    <property type="match status" value="4"/>
</dbReference>
<evidence type="ECO:0000256" key="6">
    <source>
        <dbReference type="ARBA" id="ARBA00022679"/>
    </source>
</evidence>
<dbReference type="AlphaFoldDB" id="A0A3D9HS98"/>
<dbReference type="PANTHER" id="PTHR43047:SF63">
    <property type="entry name" value="HISTIDINE KINASE"/>
    <property type="match status" value="1"/>
</dbReference>
<dbReference type="SUPFAM" id="SSF47384">
    <property type="entry name" value="Homodimeric domain of signal transducing histidine kinase"/>
    <property type="match status" value="1"/>
</dbReference>
<gene>
    <name evidence="16" type="ORF">DFP90_102315</name>
</gene>
<dbReference type="InterPro" id="IPR000700">
    <property type="entry name" value="PAS-assoc_C"/>
</dbReference>
<evidence type="ECO:0000256" key="11">
    <source>
        <dbReference type="ARBA" id="ARBA00023136"/>
    </source>
</evidence>
<feature type="domain" description="Histidine kinase" evidence="13">
    <location>
        <begin position="657"/>
        <end position="878"/>
    </location>
</feature>
<feature type="coiled-coil region" evidence="12">
    <location>
        <begin position="591"/>
        <end position="643"/>
    </location>
</feature>
<dbReference type="InterPro" id="IPR000014">
    <property type="entry name" value="PAS"/>
</dbReference>
<dbReference type="Pfam" id="PF02518">
    <property type="entry name" value="HATPase_c"/>
    <property type="match status" value="1"/>
</dbReference>
<dbReference type="InterPro" id="IPR035965">
    <property type="entry name" value="PAS-like_dom_sf"/>
</dbReference>
<feature type="domain" description="PAS" evidence="14">
    <location>
        <begin position="352"/>
        <end position="424"/>
    </location>
</feature>
<comment type="caution">
    <text evidence="16">The sequence shown here is derived from an EMBL/GenBank/DDBJ whole genome shotgun (WGS) entry which is preliminary data.</text>
</comment>
<evidence type="ECO:0000259" key="14">
    <source>
        <dbReference type="PROSITE" id="PS50112"/>
    </source>
</evidence>
<dbReference type="GO" id="GO:0006355">
    <property type="term" value="P:regulation of DNA-templated transcription"/>
    <property type="evidence" value="ECO:0007669"/>
    <property type="project" value="InterPro"/>
</dbReference>
<dbReference type="PRINTS" id="PR00344">
    <property type="entry name" value="BCTRLSENSOR"/>
</dbReference>
<dbReference type="Pfam" id="PF00989">
    <property type="entry name" value="PAS"/>
    <property type="match status" value="2"/>
</dbReference>
<comment type="subcellular location">
    <subcellularLocation>
        <location evidence="2">Cell membrane</location>
    </subcellularLocation>
</comment>
<accession>A0A3D9HS98</accession>
<feature type="domain" description="PAC" evidence="15">
    <location>
        <begin position="424"/>
        <end position="476"/>
    </location>
</feature>
<evidence type="ECO:0000256" key="8">
    <source>
        <dbReference type="ARBA" id="ARBA00022777"/>
    </source>
</evidence>